<dbReference type="EMBL" id="CP022347">
    <property type="protein sequence ID" value="ASQ31081.1"/>
    <property type="molecule type" value="Genomic_DNA"/>
</dbReference>
<dbReference type="KEGG" id="cavi:CAV_1471"/>
<proteinExistence type="predicted"/>
<evidence type="ECO:0000313" key="1">
    <source>
        <dbReference type="EMBL" id="ASQ31081.1"/>
    </source>
</evidence>
<dbReference type="AlphaFoldDB" id="A0A222MZ53"/>
<dbReference type="SUPFAM" id="SSF46785">
    <property type="entry name" value="Winged helix' DNA-binding domain"/>
    <property type="match status" value="1"/>
</dbReference>
<organism evidence="1 2">
    <name type="scientific">Campylobacter avium LMG 24591</name>
    <dbReference type="NCBI Taxonomy" id="522484"/>
    <lineage>
        <taxon>Bacteria</taxon>
        <taxon>Pseudomonadati</taxon>
        <taxon>Campylobacterota</taxon>
        <taxon>Epsilonproteobacteria</taxon>
        <taxon>Campylobacterales</taxon>
        <taxon>Campylobacteraceae</taxon>
        <taxon>Campylobacter</taxon>
    </lineage>
</organism>
<dbReference type="OrthoDB" id="5358181at2"/>
<dbReference type="Proteomes" id="UP000201169">
    <property type="component" value="Chromosome"/>
</dbReference>
<dbReference type="RefSeq" id="WP_094325892.1">
    <property type="nucleotide sequence ID" value="NZ_CP022347.1"/>
</dbReference>
<evidence type="ECO:0008006" key="3">
    <source>
        <dbReference type="Google" id="ProtNLM"/>
    </source>
</evidence>
<dbReference type="Pfam" id="PF13730">
    <property type="entry name" value="HTH_36"/>
    <property type="match status" value="1"/>
</dbReference>
<sequence>MKDEKVERLCEKIFGKKRFKLFKFLCKIADENNFIFAKIDSLCEDLNLSKPTVINAFKFLEENKILKKHKNGFYELLLGDKNEA</sequence>
<accession>A0A222MZ53</accession>
<keyword evidence="2" id="KW-1185">Reference proteome</keyword>
<name>A0A222MZ53_9BACT</name>
<gene>
    <name evidence="1" type="ORF">CAV_1471</name>
</gene>
<reference evidence="1 2" key="1">
    <citation type="submission" date="2017-07" db="EMBL/GenBank/DDBJ databases">
        <title>Analysis of two Campylobacter avium genomes and identification of a novel hippuricase gene.</title>
        <authorList>
            <person name="Miller W.G."/>
            <person name="Chapman M.H."/>
            <person name="Yee E."/>
            <person name="Revez J."/>
            <person name="Bono J.L."/>
            <person name="Rossi M."/>
        </authorList>
    </citation>
    <scope>NUCLEOTIDE SEQUENCE [LARGE SCALE GENOMIC DNA]</scope>
    <source>
        <strain evidence="1 2">LMG 24591</strain>
    </source>
</reference>
<protein>
    <recommendedName>
        <fullName evidence="3">Plasmid replication protein RepL domain-containing protein</fullName>
    </recommendedName>
</protein>
<evidence type="ECO:0000313" key="2">
    <source>
        <dbReference type="Proteomes" id="UP000201169"/>
    </source>
</evidence>
<dbReference type="InterPro" id="IPR036390">
    <property type="entry name" value="WH_DNA-bd_sf"/>
</dbReference>